<dbReference type="PANTHER" id="PTHR43766:SF1">
    <property type="entry name" value="TRYPTOPHAN--TRNA LIGASE, MITOCHONDRIAL"/>
    <property type="match status" value="1"/>
</dbReference>
<accession>A0A2U1NM49</accession>
<keyword evidence="7 11" id="KW-0648">Protein biosynthesis</keyword>
<dbReference type="PROSITE" id="PS00178">
    <property type="entry name" value="AA_TRNA_LIGASE_I"/>
    <property type="match status" value="1"/>
</dbReference>
<comment type="subcellular location">
    <subcellularLocation>
        <location evidence="1">Mitochondrion</location>
    </subcellularLocation>
</comment>
<dbReference type="GO" id="GO:0005524">
    <property type="term" value="F:ATP binding"/>
    <property type="evidence" value="ECO:0007669"/>
    <property type="project" value="UniProtKB-KW"/>
</dbReference>
<dbReference type="GO" id="GO:0048608">
    <property type="term" value="P:reproductive structure development"/>
    <property type="evidence" value="ECO:0007669"/>
    <property type="project" value="UniProtKB-ARBA"/>
</dbReference>
<dbReference type="InterPro" id="IPR002306">
    <property type="entry name" value="Trp-tRNA-ligase"/>
</dbReference>
<evidence type="ECO:0000256" key="4">
    <source>
        <dbReference type="ARBA" id="ARBA00022598"/>
    </source>
</evidence>
<dbReference type="Gene3D" id="1.10.240.10">
    <property type="entry name" value="Tyrosyl-Transfer RNA Synthetase"/>
    <property type="match status" value="1"/>
</dbReference>
<evidence type="ECO:0000256" key="9">
    <source>
        <dbReference type="ARBA" id="ARBA00030268"/>
    </source>
</evidence>
<keyword evidence="6 11" id="KW-0067">ATP-binding</keyword>
<reference evidence="12 13" key="1">
    <citation type="journal article" date="2018" name="Mol. Plant">
        <title>The genome of Artemisia annua provides insight into the evolution of Asteraceae family and artemisinin biosynthesis.</title>
        <authorList>
            <person name="Shen Q."/>
            <person name="Zhang L."/>
            <person name="Liao Z."/>
            <person name="Wang S."/>
            <person name="Yan T."/>
            <person name="Shi P."/>
            <person name="Liu M."/>
            <person name="Fu X."/>
            <person name="Pan Q."/>
            <person name="Wang Y."/>
            <person name="Lv Z."/>
            <person name="Lu X."/>
            <person name="Zhang F."/>
            <person name="Jiang W."/>
            <person name="Ma Y."/>
            <person name="Chen M."/>
            <person name="Hao X."/>
            <person name="Li L."/>
            <person name="Tang Y."/>
            <person name="Lv G."/>
            <person name="Zhou Y."/>
            <person name="Sun X."/>
            <person name="Brodelius P.E."/>
            <person name="Rose J.K.C."/>
            <person name="Tang K."/>
        </authorList>
    </citation>
    <scope>NUCLEOTIDE SEQUENCE [LARGE SCALE GENOMIC DNA]</scope>
    <source>
        <strain evidence="13">cv. Huhao1</strain>
        <tissue evidence="12">Leaf</tissue>
    </source>
</reference>
<keyword evidence="8 11" id="KW-0030">Aminoacyl-tRNA synthetase</keyword>
<dbReference type="Proteomes" id="UP000245207">
    <property type="component" value="Unassembled WGS sequence"/>
</dbReference>
<evidence type="ECO:0000256" key="5">
    <source>
        <dbReference type="ARBA" id="ARBA00022741"/>
    </source>
</evidence>
<dbReference type="FunFam" id="1.10.240.10:FF:000002">
    <property type="entry name" value="Tryptophan--tRNA ligase"/>
    <property type="match status" value="1"/>
</dbReference>
<evidence type="ECO:0000256" key="11">
    <source>
        <dbReference type="RuleBase" id="RU363036"/>
    </source>
</evidence>
<dbReference type="SUPFAM" id="SSF52374">
    <property type="entry name" value="Nucleotidylyl transferase"/>
    <property type="match status" value="2"/>
</dbReference>
<dbReference type="NCBIfam" id="TIGR00233">
    <property type="entry name" value="trpS"/>
    <property type="match status" value="1"/>
</dbReference>
<dbReference type="InterPro" id="IPR002305">
    <property type="entry name" value="aa-tRNA-synth_Ic"/>
</dbReference>
<dbReference type="GO" id="GO:0004830">
    <property type="term" value="F:tryptophan-tRNA ligase activity"/>
    <property type="evidence" value="ECO:0007669"/>
    <property type="project" value="UniProtKB-EC"/>
</dbReference>
<dbReference type="InterPro" id="IPR024109">
    <property type="entry name" value="Trp-tRNA-ligase_bac-type"/>
</dbReference>
<dbReference type="HAMAP" id="MF_00140_B">
    <property type="entry name" value="Trp_tRNA_synth_B"/>
    <property type="match status" value="1"/>
</dbReference>
<dbReference type="GO" id="GO:0016740">
    <property type="term" value="F:transferase activity"/>
    <property type="evidence" value="ECO:0007669"/>
    <property type="project" value="UniProtKB-KW"/>
</dbReference>
<evidence type="ECO:0000256" key="1">
    <source>
        <dbReference type="ARBA" id="ARBA00004173"/>
    </source>
</evidence>
<dbReference type="Pfam" id="PF00579">
    <property type="entry name" value="tRNA-synt_1b"/>
    <property type="match status" value="1"/>
</dbReference>
<dbReference type="AlphaFoldDB" id="A0A2U1NM49"/>
<sequence length="452" mass="50091">MGRTLVSQFLNLSNACPRFTSYGTSPKLQRRLPMIDKNYLPVVGSVNSHRCYCSVSTPEPAVSETSSTSVKKRIVSGVQPTGSIHLGNYLGAIKNWVSLQDKCETLFFIVDLHAITLPYDVQQLSKATRDTAALYLACGIDTSKCYIQAVYISQITLPYDVQQLSKATRDTAALYLACGIDTSKASVFVQSHVRAHVELMWLLSSATPIGWLNRMIQFKEKSRKAGDENVGVALLTYPVLMASDILLYQSDLVPVGEDQKQHLELTRELAERVNHLYGGRKWKKLGGRGGSIFKVPEPLIPPAGARVMSLTDGLSKMSKSAPSDQSRINLLDSKDAIANKIKRCKTDSFPGLEFDNADRPECNNLLSIYQIITNKTKEEVAQEVQDMNWGNFKPVLTDALIDHLEPIQTRYEEIISDTGYLDQVLAEGASKASDIADKTVSNVYQAMGFLRR</sequence>
<dbReference type="GO" id="GO:0009791">
    <property type="term" value="P:post-embryonic development"/>
    <property type="evidence" value="ECO:0007669"/>
    <property type="project" value="UniProtKB-ARBA"/>
</dbReference>
<evidence type="ECO:0000256" key="8">
    <source>
        <dbReference type="ARBA" id="ARBA00023146"/>
    </source>
</evidence>
<name>A0A2U1NM49_ARTAN</name>
<dbReference type="InterPro" id="IPR001412">
    <property type="entry name" value="aa-tRNA-synth_I_CS"/>
</dbReference>
<protein>
    <recommendedName>
        <fullName evidence="3">tryptophan--tRNA ligase</fullName>
        <ecNumber evidence="3">6.1.1.2</ecNumber>
    </recommendedName>
    <alternativeName>
        <fullName evidence="9">Tryptophanyl-tRNA synthetase</fullName>
    </alternativeName>
</protein>
<proteinExistence type="inferred from homology"/>
<dbReference type="EMBL" id="PKPP01002542">
    <property type="protein sequence ID" value="PWA74592.1"/>
    <property type="molecule type" value="Genomic_DNA"/>
</dbReference>
<evidence type="ECO:0000313" key="13">
    <source>
        <dbReference type="Proteomes" id="UP000245207"/>
    </source>
</evidence>
<organism evidence="12 13">
    <name type="scientific">Artemisia annua</name>
    <name type="common">Sweet wormwood</name>
    <dbReference type="NCBI Taxonomy" id="35608"/>
    <lineage>
        <taxon>Eukaryota</taxon>
        <taxon>Viridiplantae</taxon>
        <taxon>Streptophyta</taxon>
        <taxon>Embryophyta</taxon>
        <taxon>Tracheophyta</taxon>
        <taxon>Spermatophyta</taxon>
        <taxon>Magnoliopsida</taxon>
        <taxon>eudicotyledons</taxon>
        <taxon>Gunneridae</taxon>
        <taxon>Pentapetalae</taxon>
        <taxon>asterids</taxon>
        <taxon>campanulids</taxon>
        <taxon>Asterales</taxon>
        <taxon>Asteraceae</taxon>
        <taxon>Asteroideae</taxon>
        <taxon>Anthemideae</taxon>
        <taxon>Artemisiinae</taxon>
        <taxon>Artemisia</taxon>
    </lineage>
</organism>
<evidence type="ECO:0000256" key="6">
    <source>
        <dbReference type="ARBA" id="ARBA00022840"/>
    </source>
</evidence>
<comment type="catalytic activity">
    <reaction evidence="10">
        <text>tRNA(Trp) + L-tryptophan + ATP = L-tryptophyl-tRNA(Trp) + AMP + diphosphate + H(+)</text>
        <dbReference type="Rhea" id="RHEA:24080"/>
        <dbReference type="Rhea" id="RHEA-COMP:9671"/>
        <dbReference type="Rhea" id="RHEA-COMP:9705"/>
        <dbReference type="ChEBI" id="CHEBI:15378"/>
        <dbReference type="ChEBI" id="CHEBI:30616"/>
        <dbReference type="ChEBI" id="CHEBI:33019"/>
        <dbReference type="ChEBI" id="CHEBI:57912"/>
        <dbReference type="ChEBI" id="CHEBI:78442"/>
        <dbReference type="ChEBI" id="CHEBI:78535"/>
        <dbReference type="ChEBI" id="CHEBI:456215"/>
        <dbReference type="EC" id="6.1.1.2"/>
    </reaction>
</comment>
<evidence type="ECO:0000256" key="3">
    <source>
        <dbReference type="ARBA" id="ARBA00013161"/>
    </source>
</evidence>
<dbReference type="Gene3D" id="3.40.50.620">
    <property type="entry name" value="HUPs"/>
    <property type="match status" value="2"/>
</dbReference>
<keyword evidence="5 11" id="KW-0547">Nucleotide-binding</keyword>
<dbReference type="InterPro" id="IPR014729">
    <property type="entry name" value="Rossmann-like_a/b/a_fold"/>
</dbReference>
<evidence type="ECO:0000256" key="7">
    <source>
        <dbReference type="ARBA" id="ARBA00022917"/>
    </source>
</evidence>
<keyword evidence="12" id="KW-0808">Transferase</keyword>
<comment type="similarity">
    <text evidence="2 11">Belongs to the class-I aminoacyl-tRNA synthetase family.</text>
</comment>
<dbReference type="GO" id="GO:0006436">
    <property type="term" value="P:tryptophanyl-tRNA aminoacylation"/>
    <property type="evidence" value="ECO:0007669"/>
    <property type="project" value="InterPro"/>
</dbReference>
<dbReference type="STRING" id="35608.A0A2U1NM49"/>
<dbReference type="CDD" id="cd00806">
    <property type="entry name" value="TrpRS_core"/>
    <property type="match status" value="1"/>
</dbReference>
<dbReference type="GO" id="GO:0009507">
    <property type="term" value="C:chloroplast"/>
    <property type="evidence" value="ECO:0007669"/>
    <property type="project" value="TreeGrafter"/>
</dbReference>
<dbReference type="GO" id="GO:0005739">
    <property type="term" value="C:mitochondrion"/>
    <property type="evidence" value="ECO:0007669"/>
    <property type="project" value="UniProtKB-SubCell"/>
</dbReference>
<gene>
    <name evidence="12" type="ORF">CTI12_AA249850</name>
</gene>
<evidence type="ECO:0000256" key="2">
    <source>
        <dbReference type="ARBA" id="ARBA00005594"/>
    </source>
</evidence>
<comment type="caution">
    <text evidence="12">The sequence shown here is derived from an EMBL/GenBank/DDBJ whole genome shotgun (WGS) entry which is preliminary data.</text>
</comment>
<keyword evidence="4 11" id="KW-0436">Ligase</keyword>
<dbReference type="OrthoDB" id="15808at2759"/>
<dbReference type="EC" id="6.1.1.2" evidence="3"/>
<evidence type="ECO:0000256" key="10">
    <source>
        <dbReference type="ARBA" id="ARBA00049929"/>
    </source>
</evidence>
<evidence type="ECO:0000313" key="12">
    <source>
        <dbReference type="EMBL" id="PWA74592.1"/>
    </source>
</evidence>
<dbReference type="PANTHER" id="PTHR43766">
    <property type="entry name" value="TRYPTOPHAN--TRNA LIGASE, MITOCHONDRIAL"/>
    <property type="match status" value="1"/>
</dbReference>
<dbReference type="InterPro" id="IPR050203">
    <property type="entry name" value="Trp-tRNA_synthetase"/>
</dbReference>
<keyword evidence="13" id="KW-1185">Reference proteome</keyword>
<dbReference type="PRINTS" id="PR01039">
    <property type="entry name" value="TRNASYNTHTRP"/>
</dbReference>